<comment type="caution">
    <text evidence="2">The sequence shown here is derived from an EMBL/GenBank/DDBJ whole genome shotgun (WGS) entry which is preliminary data.</text>
</comment>
<evidence type="ECO:0000256" key="1">
    <source>
        <dbReference type="SAM" id="MobiDB-lite"/>
    </source>
</evidence>
<dbReference type="EMBL" id="VSSQ01056371">
    <property type="protein sequence ID" value="MPN10222.1"/>
    <property type="molecule type" value="Genomic_DNA"/>
</dbReference>
<accession>A0A645F9J0</accession>
<feature type="region of interest" description="Disordered" evidence="1">
    <location>
        <begin position="92"/>
        <end position="145"/>
    </location>
</feature>
<dbReference type="AlphaFoldDB" id="A0A645F9J0"/>
<evidence type="ECO:0000313" key="2">
    <source>
        <dbReference type="EMBL" id="MPN10222.1"/>
    </source>
</evidence>
<reference evidence="2" key="1">
    <citation type="submission" date="2019-08" db="EMBL/GenBank/DDBJ databases">
        <authorList>
            <person name="Kucharzyk K."/>
            <person name="Murdoch R.W."/>
            <person name="Higgins S."/>
            <person name="Loffler F."/>
        </authorList>
    </citation>
    <scope>NUCLEOTIDE SEQUENCE</scope>
</reference>
<protein>
    <submittedName>
        <fullName evidence="2">Uncharacterized protein</fullName>
    </submittedName>
</protein>
<gene>
    <name evidence="2" type="ORF">SDC9_157517</name>
</gene>
<feature type="compositionally biased region" description="Polar residues" evidence="1">
    <location>
        <begin position="135"/>
        <end position="145"/>
    </location>
</feature>
<sequence length="145" mass="16151">MQHSEQQVTTVGTIEMGDRWGDVLGDRRVPIGLLQVVPEDALAQHRSEKRILRIDPVEGLLQDRRIDRFVQLGGQPEDLRIDLAARGEEDVRGVVEPHPRRRRRTRPPGGRTALPGGCTERTGGHGLSRVRLSAMSPSRNPLMSS</sequence>
<name>A0A645F9J0_9ZZZZ</name>
<proteinExistence type="predicted"/>
<feature type="compositionally biased region" description="Low complexity" evidence="1">
    <location>
        <begin position="107"/>
        <end position="117"/>
    </location>
</feature>
<organism evidence="2">
    <name type="scientific">bioreactor metagenome</name>
    <dbReference type="NCBI Taxonomy" id="1076179"/>
    <lineage>
        <taxon>unclassified sequences</taxon>
        <taxon>metagenomes</taxon>
        <taxon>ecological metagenomes</taxon>
    </lineage>
</organism>